<keyword evidence="1" id="KW-0732">Signal</keyword>
<reference evidence="3 4" key="1">
    <citation type="submission" date="2020-02" db="EMBL/GenBank/DDBJ databases">
        <title>complete genome sequence of Rhodobacteraceae bacterium.</title>
        <authorList>
            <person name="Park J."/>
            <person name="Kim Y.-S."/>
            <person name="Kim K.-H."/>
        </authorList>
    </citation>
    <scope>NUCLEOTIDE SEQUENCE [LARGE SCALE GENOMIC DNA]</scope>
    <source>
        <strain evidence="3 4">RR4-56</strain>
    </source>
</reference>
<feature type="signal peptide" evidence="1">
    <location>
        <begin position="1"/>
        <end position="20"/>
    </location>
</feature>
<dbReference type="Proteomes" id="UP000503336">
    <property type="component" value="Chromosome"/>
</dbReference>
<dbReference type="EMBL" id="CP049056">
    <property type="protein sequence ID" value="QIE54819.1"/>
    <property type="molecule type" value="Genomic_DNA"/>
</dbReference>
<feature type="chain" id="PRO_5029677965" evidence="1">
    <location>
        <begin position="21"/>
        <end position="89"/>
    </location>
</feature>
<gene>
    <name evidence="3" type="ORF">G5B40_04785</name>
</gene>
<protein>
    <submittedName>
        <fullName evidence="3">PepSY domain-containing protein</fullName>
    </submittedName>
</protein>
<dbReference type="AlphaFoldDB" id="A0A7L5BYY9"/>
<feature type="domain" description="PepSY" evidence="2">
    <location>
        <begin position="6"/>
        <end position="85"/>
    </location>
</feature>
<evidence type="ECO:0000256" key="1">
    <source>
        <dbReference type="SAM" id="SignalP"/>
    </source>
</evidence>
<dbReference type="RefSeq" id="WP_165095711.1">
    <property type="nucleotide sequence ID" value="NZ_CP049056.1"/>
</dbReference>
<dbReference type="InterPro" id="IPR025711">
    <property type="entry name" value="PepSY"/>
</dbReference>
<proteinExistence type="predicted"/>
<dbReference type="Gene3D" id="3.10.450.40">
    <property type="match status" value="1"/>
</dbReference>
<evidence type="ECO:0000313" key="4">
    <source>
        <dbReference type="Proteomes" id="UP000503336"/>
    </source>
</evidence>
<dbReference type="KEGG" id="hdh:G5B40_04785"/>
<organism evidence="3 4">
    <name type="scientific">Pikeienuella piscinae</name>
    <dbReference type="NCBI Taxonomy" id="2748098"/>
    <lineage>
        <taxon>Bacteria</taxon>
        <taxon>Pseudomonadati</taxon>
        <taxon>Pseudomonadota</taxon>
        <taxon>Alphaproteobacteria</taxon>
        <taxon>Rhodobacterales</taxon>
        <taxon>Paracoccaceae</taxon>
        <taxon>Pikeienuella</taxon>
    </lineage>
</organism>
<keyword evidence="4" id="KW-1185">Reference proteome</keyword>
<sequence length="89" mass="9818">MRATLSAFVLAMACAGTAVADRAPTPEETARISVALEALGYKSWDEIELEDDDADGPYWEVDDARDADGVEWDLRLDVEDLTVIDVERD</sequence>
<evidence type="ECO:0000259" key="2">
    <source>
        <dbReference type="Pfam" id="PF13670"/>
    </source>
</evidence>
<evidence type="ECO:0000313" key="3">
    <source>
        <dbReference type="EMBL" id="QIE54819.1"/>
    </source>
</evidence>
<dbReference type="Pfam" id="PF13670">
    <property type="entry name" value="PepSY_2"/>
    <property type="match status" value="1"/>
</dbReference>
<name>A0A7L5BYY9_9RHOB</name>
<accession>A0A7L5BYY9</accession>